<feature type="domain" description="STAS" evidence="10">
    <location>
        <begin position="532"/>
        <end position="659"/>
    </location>
</feature>
<dbReference type="HOGENOM" id="CLU_003182_8_3_1"/>
<comment type="similarity">
    <text evidence="2">Belongs to the SLC26A/SulP transporter (TC 2.A.53) family.</text>
</comment>
<dbReference type="Gene3D" id="3.30.750.24">
    <property type="entry name" value="STAS domain"/>
    <property type="match status" value="1"/>
</dbReference>
<keyword evidence="12" id="KW-1185">Reference proteome</keyword>
<feature type="transmembrane region" description="Helical" evidence="9">
    <location>
        <begin position="389"/>
        <end position="409"/>
    </location>
</feature>
<protein>
    <recommendedName>
        <fullName evidence="10">STAS domain-containing protein</fullName>
    </recommendedName>
</protein>
<dbReference type="CDD" id="cd07042">
    <property type="entry name" value="STAS_SulP_like_sulfate_transporter"/>
    <property type="match status" value="1"/>
</dbReference>
<dbReference type="PROSITE" id="PS01130">
    <property type="entry name" value="SLC26A"/>
    <property type="match status" value="1"/>
</dbReference>
<keyword evidence="5 9" id="KW-1133">Transmembrane helix</keyword>
<dbReference type="GO" id="GO:0008271">
    <property type="term" value="F:secondary active sulfate transmembrane transporter activity"/>
    <property type="evidence" value="ECO:0007669"/>
    <property type="project" value="InterPro"/>
</dbReference>
<evidence type="ECO:0000259" key="10">
    <source>
        <dbReference type="PROSITE" id="PS50801"/>
    </source>
</evidence>
<dbReference type="InterPro" id="IPR018045">
    <property type="entry name" value="S04_transporter_CS"/>
</dbReference>
<dbReference type="NCBIfam" id="TIGR00815">
    <property type="entry name" value="sulP"/>
    <property type="match status" value="1"/>
</dbReference>
<comment type="function">
    <text evidence="7">High affinity uptake of sulfate into the cell.</text>
</comment>
<dbReference type="GO" id="GO:0016020">
    <property type="term" value="C:membrane"/>
    <property type="evidence" value="ECO:0007669"/>
    <property type="project" value="UniProtKB-SubCell"/>
</dbReference>
<feature type="transmembrane region" description="Helical" evidence="9">
    <location>
        <begin position="147"/>
        <end position="167"/>
    </location>
</feature>
<dbReference type="InterPro" id="IPR036513">
    <property type="entry name" value="STAS_dom_sf"/>
</dbReference>
<dbReference type="STRING" id="933852.A0A0C3AMW9"/>
<reference evidence="11 12" key="1">
    <citation type="submission" date="2014-04" db="EMBL/GenBank/DDBJ databases">
        <authorList>
            <consortium name="DOE Joint Genome Institute"/>
            <person name="Kuo A."/>
            <person name="Zuccaro A."/>
            <person name="Kohler A."/>
            <person name="Nagy L.G."/>
            <person name="Floudas D."/>
            <person name="Copeland A."/>
            <person name="Barry K.W."/>
            <person name="Cichocki N."/>
            <person name="Veneault-Fourrey C."/>
            <person name="LaButti K."/>
            <person name="Lindquist E.A."/>
            <person name="Lipzen A."/>
            <person name="Lundell T."/>
            <person name="Morin E."/>
            <person name="Murat C."/>
            <person name="Sun H."/>
            <person name="Tunlid A."/>
            <person name="Henrissat B."/>
            <person name="Grigoriev I.V."/>
            <person name="Hibbett D.S."/>
            <person name="Martin F."/>
            <person name="Nordberg H.P."/>
            <person name="Cantor M.N."/>
            <person name="Hua S.X."/>
        </authorList>
    </citation>
    <scope>NUCLEOTIDE SEQUENCE [LARGE SCALE GENOMIC DNA]</scope>
    <source>
        <strain evidence="11 12">MAFF 305830</strain>
    </source>
</reference>
<feature type="transmembrane region" description="Helical" evidence="9">
    <location>
        <begin position="62"/>
        <end position="82"/>
    </location>
</feature>
<evidence type="ECO:0000256" key="2">
    <source>
        <dbReference type="ARBA" id="ARBA00008692"/>
    </source>
</evidence>
<dbReference type="PANTHER" id="PTHR11814">
    <property type="entry name" value="SULFATE TRANSPORTER"/>
    <property type="match status" value="1"/>
</dbReference>
<evidence type="ECO:0000256" key="6">
    <source>
        <dbReference type="ARBA" id="ARBA00023136"/>
    </source>
</evidence>
<comment type="subcellular location">
    <subcellularLocation>
        <location evidence="1">Membrane</location>
        <topology evidence="1">Multi-pass membrane protein</topology>
    </subcellularLocation>
</comment>
<feature type="transmembrane region" description="Helical" evidence="9">
    <location>
        <begin position="261"/>
        <end position="283"/>
    </location>
</feature>
<keyword evidence="4 9" id="KW-0812">Transmembrane</keyword>
<organism evidence="11 12">
    <name type="scientific">Serendipita vermifera MAFF 305830</name>
    <dbReference type="NCBI Taxonomy" id="933852"/>
    <lineage>
        <taxon>Eukaryota</taxon>
        <taxon>Fungi</taxon>
        <taxon>Dikarya</taxon>
        <taxon>Basidiomycota</taxon>
        <taxon>Agaricomycotina</taxon>
        <taxon>Agaricomycetes</taxon>
        <taxon>Sebacinales</taxon>
        <taxon>Serendipitaceae</taxon>
        <taxon>Serendipita</taxon>
    </lineage>
</organism>
<feature type="transmembrane region" description="Helical" evidence="9">
    <location>
        <begin position="94"/>
        <end position="111"/>
    </location>
</feature>
<proteinExistence type="inferred from homology"/>
<evidence type="ECO:0000256" key="9">
    <source>
        <dbReference type="SAM" id="Phobius"/>
    </source>
</evidence>
<gene>
    <name evidence="11" type="ORF">M408DRAFT_333517</name>
</gene>
<evidence type="ECO:0000256" key="1">
    <source>
        <dbReference type="ARBA" id="ARBA00004141"/>
    </source>
</evidence>
<dbReference type="Pfam" id="PF00916">
    <property type="entry name" value="Sulfate_transp"/>
    <property type="match status" value="1"/>
</dbReference>
<dbReference type="InterPro" id="IPR002645">
    <property type="entry name" value="STAS_dom"/>
</dbReference>
<feature type="transmembrane region" description="Helical" evidence="9">
    <location>
        <begin position="229"/>
        <end position="249"/>
    </location>
</feature>
<dbReference type="InterPro" id="IPR001902">
    <property type="entry name" value="SLC26A/SulP_fam"/>
</dbReference>
<feature type="transmembrane region" description="Helical" evidence="9">
    <location>
        <begin position="469"/>
        <end position="487"/>
    </location>
</feature>
<evidence type="ECO:0000313" key="12">
    <source>
        <dbReference type="Proteomes" id="UP000054097"/>
    </source>
</evidence>
<dbReference type="Proteomes" id="UP000054097">
    <property type="component" value="Unassembled WGS sequence"/>
</dbReference>
<sequence>MAEGIKRWARRAVNAPENPVPTISSKDWVKSYTTTSPGGAVVNYFKSLFPIIKWAPNYNVGWLYGDVIAGLTVGMVLVPQGMSYAKIATLPAEYGLYSSFVGVFIYCFFATSKDVSIGPVAVMCLEVANIISHVTEAYGDRWSNVQIAVTLSFICGFIVLGIGLLRIGWLVEFIPTPAVAGFMTGSAITIASSQIPGLLGIAGLFDTRASAYLVIINTLKNLKYATKDAAFGITGLFFLYFFRFLFEWLTKRYPSKSRTWFYLSVMRNAFVIIILTLSAYLYVRTLTPDSKGNYPISILKTVPRGFQHVGQPKIDPELLRALGSELFVATIILLLEHISISKSFGRVNGYKIDPNQELIAIGVTNTIGTLFSALPATGSFSRSALKSKCGVRTPAAGWITGIVVIVALYGLTDAFFYIPLAGLSAIIIHAVADLVTPPSQVYTFWLISPLEFFIWLASVLVSVFYTIEFGIYTSVLASIVLLLIRVAKPGGAFLGRVKVHPTDTGAARDVFVPFEAKEGLRNPDIVVEAPAPGVFVFRLEESWTFPNSSLINSTVVDYIKEHTRRGKDITLTALIDRPWNDPGPRRGAAVDPAAADKSKPLLHALVLDFSAVGNIDTTGVQNLIDTRKELEKWADQPVEFHFANILSPWVRRGIVAGGFGTGNDNGPVEVAPVVPPQNEEFANPEFKYDPTTSKRKDIESVDRDDEAYQGKQSAASSTEGPLISTLTPYIHVDLASAVASAERSAKRSSSS</sequence>
<name>A0A0C3AMW9_SERVB</name>
<dbReference type="OrthoDB" id="288203at2759"/>
<evidence type="ECO:0000256" key="4">
    <source>
        <dbReference type="ARBA" id="ARBA00022692"/>
    </source>
</evidence>
<feature type="region of interest" description="Disordered" evidence="8">
    <location>
        <begin position="677"/>
        <end position="722"/>
    </location>
</feature>
<feature type="transmembrane region" description="Helical" evidence="9">
    <location>
        <begin position="173"/>
        <end position="191"/>
    </location>
</feature>
<keyword evidence="6 9" id="KW-0472">Membrane</keyword>
<keyword evidence="3" id="KW-0813">Transport</keyword>
<dbReference type="AlphaFoldDB" id="A0A0C3AMW9"/>
<dbReference type="FunFam" id="3.30.750.24:FF:000046">
    <property type="entry name" value="Solute carrier family 26 (Sodium-independent sulfate anion transporter), member 11"/>
    <property type="match status" value="1"/>
</dbReference>
<feature type="compositionally biased region" description="Basic and acidic residues" evidence="8">
    <location>
        <begin position="686"/>
        <end position="701"/>
    </location>
</feature>
<evidence type="ECO:0000256" key="5">
    <source>
        <dbReference type="ARBA" id="ARBA00022989"/>
    </source>
</evidence>
<dbReference type="GO" id="GO:1902434">
    <property type="term" value="P:sulfate import across plasma membrane"/>
    <property type="evidence" value="ECO:0007669"/>
    <property type="project" value="UniProtKB-ARBA"/>
</dbReference>
<evidence type="ECO:0000256" key="8">
    <source>
        <dbReference type="SAM" id="MobiDB-lite"/>
    </source>
</evidence>
<reference evidence="12" key="2">
    <citation type="submission" date="2015-01" db="EMBL/GenBank/DDBJ databases">
        <title>Evolutionary Origins and Diversification of the Mycorrhizal Mutualists.</title>
        <authorList>
            <consortium name="DOE Joint Genome Institute"/>
            <consortium name="Mycorrhizal Genomics Consortium"/>
            <person name="Kohler A."/>
            <person name="Kuo A."/>
            <person name="Nagy L.G."/>
            <person name="Floudas D."/>
            <person name="Copeland A."/>
            <person name="Barry K.W."/>
            <person name="Cichocki N."/>
            <person name="Veneault-Fourrey C."/>
            <person name="LaButti K."/>
            <person name="Lindquist E.A."/>
            <person name="Lipzen A."/>
            <person name="Lundell T."/>
            <person name="Morin E."/>
            <person name="Murat C."/>
            <person name="Riley R."/>
            <person name="Ohm R."/>
            <person name="Sun H."/>
            <person name="Tunlid A."/>
            <person name="Henrissat B."/>
            <person name="Grigoriev I.V."/>
            <person name="Hibbett D.S."/>
            <person name="Martin F."/>
        </authorList>
    </citation>
    <scope>NUCLEOTIDE SEQUENCE [LARGE SCALE GENOMIC DNA]</scope>
    <source>
        <strain evidence="12">MAFF 305830</strain>
    </source>
</reference>
<feature type="compositionally biased region" description="Polar residues" evidence="8">
    <location>
        <begin position="710"/>
        <end position="722"/>
    </location>
</feature>
<dbReference type="PROSITE" id="PS50801">
    <property type="entry name" value="STAS"/>
    <property type="match status" value="1"/>
</dbReference>
<accession>A0A0C3AMW9</accession>
<evidence type="ECO:0000256" key="3">
    <source>
        <dbReference type="ARBA" id="ARBA00022448"/>
    </source>
</evidence>
<feature type="transmembrane region" description="Helical" evidence="9">
    <location>
        <begin position="415"/>
        <end position="435"/>
    </location>
</feature>
<dbReference type="SUPFAM" id="SSF52091">
    <property type="entry name" value="SpoIIaa-like"/>
    <property type="match status" value="1"/>
</dbReference>
<feature type="transmembrane region" description="Helical" evidence="9">
    <location>
        <begin position="442"/>
        <end position="463"/>
    </location>
</feature>
<dbReference type="EMBL" id="KN824385">
    <property type="protein sequence ID" value="KIM21384.1"/>
    <property type="molecule type" value="Genomic_DNA"/>
</dbReference>
<dbReference type="InterPro" id="IPR011547">
    <property type="entry name" value="SLC26A/SulP_dom"/>
</dbReference>
<dbReference type="Pfam" id="PF01740">
    <property type="entry name" value="STAS"/>
    <property type="match status" value="1"/>
</dbReference>
<evidence type="ECO:0000256" key="7">
    <source>
        <dbReference type="ARBA" id="ARBA00054315"/>
    </source>
</evidence>
<evidence type="ECO:0000313" key="11">
    <source>
        <dbReference type="EMBL" id="KIM21384.1"/>
    </source>
</evidence>